<feature type="domain" description="Penicillin-binding protein transpeptidase" evidence="13">
    <location>
        <begin position="543"/>
        <end position="800"/>
    </location>
</feature>
<dbReference type="Pfam" id="PF17092">
    <property type="entry name" value="PCB_OB"/>
    <property type="match status" value="1"/>
</dbReference>
<dbReference type="GO" id="GO:0006508">
    <property type="term" value="P:proteolysis"/>
    <property type="evidence" value="ECO:0007669"/>
    <property type="project" value="UniProtKB-KW"/>
</dbReference>
<reference evidence="16" key="1">
    <citation type="journal article" date="2024" name="Gigascience">
        <title>Chromosome-level genome of the poultry shaft louse Menopon gallinae provides insight into the host-switching and adaptive evolution of parasitic lice.</title>
        <authorList>
            <person name="Xu Y."/>
            <person name="Ma L."/>
            <person name="Liu S."/>
            <person name="Liang Y."/>
            <person name="Liu Q."/>
            <person name="He Z."/>
            <person name="Tian L."/>
            <person name="Duan Y."/>
            <person name="Cai W."/>
            <person name="Li H."/>
            <person name="Song F."/>
        </authorList>
    </citation>
    <scope>NUCLEOTIDE SEQUENCE</scope>
    <source>
        <strain evidence="16">Cailab_2023a</strain>
    </source>
</reference>
<dbReference type="InterPro" id="IPR023346">
    <property type="entry name" value="Lysozyme-like_dom_sf"/>
</dbReference>
<dbReference type="EMBL" id="JARGDH010000093">
    <property type="protein sequence ID" value="KAL0263805.1"/>
    <property type="molecule type" value="Genomic_DNA"/>
</dbReference>
<evidence type="ECO:0000256" key="7">
    <source>
        <dbReference type="ARBA" id="ARBA00022960"/>
    </source>
</evidence>
<evidence type="ECO:0000256" key="2">
    <source>
        <dbReference type="ARBA" id="ARBA00022475"/>
    </source>
</evidence>
<dbReference type="SUPFAM" id="SSF56601">
    <property type="entry name" value="beta-lactamase/transpeptidase-like"/>
    <property type="match status" value="1"/>
</dbReference>
<comment type="catalytic activity">
    <reaction evidence="12">
        <text>Preferential cleavage: (Ac)2-L-Lys-D-Ala-|-D-Ala. Also transpeptidation of peptidyl-alanyl moieties that are N-acyl substituents of D-alanine.</text>
        <dbReference type="EC" id="3.4.16.4"/>
    </reaction>
</comment>
<keyword evidence="7" id="KW-0133">Cell shape</keyword>
<dbReference type="GO" id="GO:0008658">
    <property type="term" value="F:penicillin binding"/>
    <property type="evidence" value="ECO:0007669"/>
    <property type="project" value="InterPro"/>
</dbReference>
<evidence type="ECO:0000259" key="14">
    <source>
        <dbReference type="Pfam" id="PF01520"/>
    </source>
</evidence>
<evidence type="ECO:0000256" key="11">
    <source>
        <dbReference type="ARBA" id="ARBA00023316"/>
    </source>
</evidence>
<keyword evidence="10" id="KW-0472">Membrane</keyword>
<dbReference type="Gene3D" id="3.40.710.10">
    <property type="entry name" value="DD-peptidase/beta-lactamase superfamily"/>
    <property type="match status" value="1"/>
</dbReference>
<evidence type="ECO:0000256" key="1">
    <source>
        <dbReference type="ARBA" id="ARBA00012448"/>
    </source>
</evidence>
<keyword evidence="11" id="KW-0961">Cell wall biogenesis/degradation</keyword>
<evidence type="ECO:0000259" key="13">
    <source>
        <dbReference type="Pfam" id="PF00905"/>
    </source>
</evidence>
<evidence type="ECO:0000256" key="6">
    <source>
        <dbReference type="ARBA" id="ARBA00022692"/>
    </source>
</evidence>
<keyword evidence="5" id="KW-0808">Transferase</keyword>
<dbReference type="Gene3D" id="3.40.630.40">
    <property type="entry name" value="Zn-dependent exopeptidases"/>
    <property type="match status" value="1"/>
</dbReference>
<keyword evidence="3" id="KW-0997">Cell inner membrane</keyword>
<dbReference type="Pfam" id="PF00905">
    <property type="entry name" value="Transpeptidase"/>
    <property type="match status" value="1"/>
</dbReference>
<protein>
    <recommendedName>
        <fullName evidence="1">serine-type D-Ala-D-Ala carboxypeptidase</fullName>
        <ecNumber evidence="1">3.4.16.4</ecNumber>
    </recommendedName>
</protein>
<organism evidence="16">
    <name type="scientific">Menopon gallinae</name>
    <name type="common">poultry shaft louse</name>
    <dbReference type="NCBI Taxonomy" id="328185"/>
    <lineage>
        <taxon>Eukaryota</taxon>
        <taxon>Metazoa</taxon>
        <taxon>Ecdysozoa</taxon>
        <taxon>Arthropoda</taxon>
        <taxon>Hexapoda</taxon>
        <taxon>Insecta</taxon>
        <taxon>Pterygota</taxon>
        <taxon>Neoptera</taxon>
        <taxon>Paraneoptera</taxon>
        <taxon>Psocodea</taxon>
        <taxon>Troctomorpha</taxon>
        <taxon>Phthiraptera</taxon>
        <taxon>Amblycera</taxon>
        <taxon>Menoponidae</taxon>
        <taxon>Menopon</taxon>
    </lineage>
</organism>
<dbReference type="EC" id="3.4.16.4" evidence="1"/>
<evidence type="ECO:0000256" key="3">
    <source>
        <dbReference type="ARBA" id="ARBA00022519"/>
    </source>
</evidence>
<gene>
    <name evidence="16" type="ORF">PYX00_011104</name>
</gene>
<dbReference type="InterPro" id="IPR002508">
    <property type="entry name" value="MurNAc-LAA_cat"/>
</dbReference>
<keyword evidence="6" id="KW-0812">Transmembrane</keyword>
<keyword evidence="9" id="KW-1133">Transmembrane helix</keyword>
<evidence type="ECO:0000256" key="8">
    <source>
        <dbReference type="ARBA" id="ARBA00022984"/>
    </source>
</evidence>
<comment type="caution">
    <text evidence="16">The sequence shown here is derived from an EMBL/GenBank/DDBJ whole genome shotgun (WGS) entry which is preliminary data.</text>
</comment>
<accession>A0AAW2H674</accession>
<dbReference type="AlphaFoldDB" id="A0AAW2H674"/>
<evidence type="ECO:0000256" key="9">
    <source>
        <dbReference type="ARBA" id="ARBA00022989"/>
    </source>
</evidence>
<feature type="domain" description="Penicillin-binding protein OB-like" evidence="15">
    <location>
        <begin position="416"/>
        <end position="541"/>
    </location>
</feature>
<dbReference type="Pfam" id="PF01520">
    <property type="entry name" value="Amidase_3"/>
    <property type="match status" value="1"/>
</dbReference>
<evidence type="ECO:0000256" key="4">
    <source>
        <dbReference type="ARBA" id="ARBA00022676"/>
    </source>
</evidence>
<dbReference type="GO" id="GO:0008955">
    <property type="term" value="F:peptidoglycan glycosyltransferase activity"/>
    <property type="evidence" value="ECO:0007669"/>
    <property type="project" value="UniProtKB-EC"/>
</dbReference>
<dbReference type="GO" id="GO:0009253">
    <property type="term" value="P:peptidoglycan catabolic process"/>
    <property type="evidence" value="ECO:0007669"/>
    <property type="project" value="InterPro"/>
</dbReference>
<dbReference type="GO" id="GO:0009002">
    <property type="term" value="F:serine-type D-Ala-D-Ala carboxypeptidase activity"/>
    <property type="evidence" value="ECO:0007669"/>
    <property type="project" value="UniProtKB-EC"/>
</dbReference>
<evidence type="ECO:0000259" key="15">
    <source>
        <dbReference type="Pfam" id="PF17092"/>
    </source>
</evidence>
<dbReference type="GO" id="GO:0005886">
    <property type="term" value="C:plasma membrane"/>
    <property type="evidence" value="ECO:0007669"/>
    <property type="project" value="UniProtKB-SubCell"/>
</dbReference>
<feature type="domain" description="MurNAc-LAA" evidence="14">
    <location>
        <begin position="141"/>
        <end position="274"/>
    </location>
</feature>
<dbReference type="GO" id="GO:0046677">
    <property type="term" value="P:response to antibiotic"/>
    <property type="evidence" value="ECO:0007669"/>
    <property type="project" value="UniProtKB-KW"/>
</dbReference>
<proteinExistence type="predicted"/>
<keyword evidence="4" id="KW-0328">Glycosyltransferase</keyword>
<dbReference type="GO" id="GO:0008360">
    <property type="term" value="P:regulation of cell shape"/>
    <property type="evidence" value="ECO:0007669"/>
    <property type="project" value="UniProtKB-KW"/>
</dbReference>
<keyword evidence="2" id="KW-1003">Cell membrane</keyword>
<dbReference type="SUPFAM" id="SSF53187">
    <property type="entry name" value="Zn-dependent exopeptidases"/>
    <property type="match status" value="1"/>
</dbReference>
<dbReference type="SUPFAM" id="SSF53955">
    <property type="entry name" value="Lysozyme-like"/>
    <property type="match status" value="1"/>
</dbReference>
<evidence type="ECO:0000256" key="10">
    <source>
        <dbReference type="ARBA" id="ARBA00023136"/>
    </source>
</evidence>
<dbReference type="InterPro" id="IPR001460">
    <property type="entry name" value="PCN-bd_Tpept"/>
</dbReference>
<dbReference type="InterPro" id="IPR012338">
    <property type="entry name" value="Beta-lactam/transpept-like"/>
</dbReference>
<dbReference type="InterPro" id="IPR050396">
    <property type="entry name" value="Glycosyltr_51/Transpeptidase"/>
</dbReference>
<sequence length="905" mass="101242">MPYKWEVPEESLENPSLTRVVSSIKYGNPDESTFRILANLKYPVNINRAFIAPNNDNYKFVVDFRQADMLTNLLNSSTVVIPQSKEYYAMLEHNAVIEQQKNFADKREIAISKWLDSYLKNVNYPTPILQRDKDQNPKVIVVIDPGHGGKDPGAMPSPDSNIKEKDIVLSISNNIVGNLLKNPDIGVVLTRRSDYFVPLKDRILWAKKFNADLFISIHADRAPSSDSSGLSVYTLSQNASDAQTQVIATNQNKSDIIAGLNDDEDTEVSRASYGVTTAALNYFNKSLNALTLAEAALLAILPRSPNGYNPTTNYNGAKARRDWAINRMLEDGKITQEEAEAAINEPIVLAKRTNLSIEYSSYAAEEVRKKVFNIIPGEVVYSQGLIINTTINNELQKYAYFALRNGIENVDNLKGYRGPLTNLLDKVEDSNSENLNWEILLNNYINNNVNIQKGIGNWQFAVVLKIEKDYLIAGLENGTIVNLNIKHNTWAVPDQEVYQLNKPIKKLTNFNSILKEYDVILLENYIENNSEIWLLKQIPKVNGSIVVMNPINGYILAMQGGYSYNLSQFNRATQALRQPGSAFKAFVYLAALEKGMTPASLVLDAPYTSENNFQIWKPKNNTSRYAGYVTMRNALEVSRNLASIRIAHFAGLDTISDVSKRLGIYNNSLTNFSEVIGSKETTLLKMVKAYAVLANGGKNVEPVLVNKISNREGDIIFKNDTRVCENCNNVEWHNQKVPSLPESKDILVDPRNAYLITNMLEGVVNNGIAWRAKVPGYDIGGKTGTTNESKDLWFFGFTPQVVVGIFIGEDIPTSLEPAMASTMVVPIFQDFASQAFPLLFDKIPFKIPDGIEMKWIDPKTGQPVLENSPKKFLESFRADNLPKKEETHTINGPMGEGVYTDDGIY</sequence>
<keyword evidence="8" id="KW-0573">Peptidoglycan synthesis</keyword>
<dbReference type="InterPro" id="IPR031376">
    <property type="entry name" value="PCB_OB"/>
</dbReference>
<dbReference type="CDD" id="cd02696">
    <property type="entry name" value="MurNAc-LAA"/>
    <property type="match status" value="1"/>
</dbReference>
<dbReference type="PANTHER" id="PTHR32282">
    <property type="entry name" value="BINDING PROTEIN TRANSPEPTIDASE, PUTATIVE-RELATED"/>
    <property type="match status" value="1"/>
</dbReference>
<dbReference type="PANTHER" id="PTHR32282:SF27">
    <property type="entry name" value="PENICILLIN-BINDING PROTEIN 1A"/>
    <property type="match status" value="1"/>
</dbReference>
<evidence type="ECO:0000256" key="5">
    <source>
        <dbReference type="ARBA" id="ARBA00022679"/>
    </source>
</evidence>
<dbReference type="GO" id="GO:0071555">
    <property type="term" value="P:cell wall organization"/>
    <property type="evidence" value="ECO:0007669"/>
    <property type="project" value="UniProtKB-KW"/>
</dbReference>
<evidence type="ECO:0000313" key="16">
    <source>
        <dbReference type="EMBL" id="KAL0263805.1"/>
    </source>
</evidence>
<dbReference type="GO" id="GO:0008745">
    <property type="term" value="F:N-acetylmuramoyl-L-alanine amidase activity"/>
    <property type="evidence" value="ECO:0007669"/>
    <property type="project" value="InterPro"/>
</dbReference>
<evidence type="ECO:0000256" key="12">
    <source>
        <dbReference type="ARBA" id="ARBA00034000"/>
    </source>
</evidence>
<name>A0AAW2H674_9NEOP</name>